<organism evidence="2 3">
    <name type="scientific">Talaromyces proteolyticus</name>
    <dbReference type="NCBI Taxonomy" id="1131652"/>
    <lineage>
        <taxon>Eukaryota</taxon>
        <taxon>Fungi</taxon>
        <taxon>Dikarya</taxon>
        <taxon>Ascomycota</taxon>
        <taxon>Pezizomycotina</taxon>
        <taxon>Eurotiomycetes</taxon>
        <taxon>Eurotiomycetidae</taxon>
        <taxon>Eurotiales</taxon>
        <taxon>Trichocomaceae</taxon>
        <taxon>Talaromyces</taxon>
        <taxon>Talaromyces sect. Bacilispori</taxon>
    </lineage>
</organism>
<gene>
    <name evidence="2" type="ORF">BGW36DRAFT_378474</name>
</gene>
<sequence>MLTTISLLLLMIMIIDYLSYLIKWWRPMPCAAPSHWDQKHCCPQLLNSNAGRVLRGHTLAATKRSAGSLLS</sequence>
<accession>A0AAD4Q0K0</accession>
<reference evidence="2" key="1">
    <citation type="submission" date="2021-12" db="EMBL/GenBank/DDBJ databases">
        <title>Convergent genome expansion in fungi linked to evolution of root-endophyte symbiosis.</title>
        <authorList>
            <consortium name="DOE Joint Genome Institute"/>
            <person name="Ke Y.-H."/>
            <person name="Bonito G."/>
            <person name="Liao H.-L."/>
            <person name="Looney B."/>
            <person name="Rojas-Flechas A."/>
            <person name="Nash J."/>
            <person name="Hameed K."/>
            <person name="Schadt C."/>
            <person name="Martin F."/>
            <person name="Crous P.W."/>
            <person name="Miettinen O."/>
            <person name="Magnuson J.K."/>
            <person name="Labbe J."/>
            <person name="Jacobson D."/>
            <person name="Doktycz M.J."/>
            <person name="Veneault-Fourrey C."/>
            <person name="Kuo A."/>
            <person name="Mondo S."/>
            <person name="Calhoun S."/>
            <person name="Riley R."/>
            <person name="Ohm R."/>
            <person name="LaButti K."/>
            <person name="Andreopoulos B."/>
            <person name="Pangilinan J."/>
            <person name="Nolan M."/>
            <person name="Tritt A."/>
            <person name="Clum A."/>
            <person name="Lipzen A."/>
            <person name="Daum C."/>
            <person name="Barry K."/>
            <person name="Grigoriev I.V."/>
            <person name="Vilgalys R."/>
        </authorList>
    </citation>
    <scope>NUCLEOTIDE SEQUENCE</scope>
    <source>
        <strain evidence="2">PMI_201</strain>
    </source>
</reference>
<evidence type="ECO:0000313" key="2">
    <source>
        <dbReference type="EMBL" id="KAH8697336.1"/>
    </source>
</evidence>
<protein>
    <submittedName>
        <fullName evidence="2">Uncharacterized protein</fullName>
    </submittedName>
</protein>
<keyword evidence="3" id="KW-1185">Reference proteome</keyword>
<keyword evidence="1" id="KW-0472">Membrane</keyword>
<name>A0AAD4Q0K0_9EURO</name>
<dbReference type="AlphaFoldDB" id="A0AAD4Q0K0"/>
<dbReference type="GeneID" id="70246400"/>
<feature type="transmembrane region" description="Helical" evidence="1">
    <location>
        <begin position="6"/>
        <end position="25"/>
    </location>
</feature>
<keyword evidence="1" id="KW-0812">Transmembrane</keyword>
<keyword evidence="1" id="KW-1133">Transmembrane helix</keyword>
<comment type="caution">
    <text evidence="2">The sequence shown here is derived from an EMBL/GenBank/DDBJ whole genome shotgun (WGS) entry which is preliminary data.</text>
</comment>
<evidence type="ECO:0000313" key="3">
    <source>
        <dbReference type="Proteomes" id="UP001201262"/>
    </source>
</evidence>
<dbReference type="Proteomes" id="UP001201262">
    <property type="component" value="Unassembled WGS sequence"/>
</dbReference>
<dbReference type="EMBL" id="JAJTJA010000006">
    <property type="protein sequence ID" value="KAH8697336.1"/>
    <property type="molecule type" value="Genomic_DNA"/>
</dbReference>
<proteinExistence type="predicted"/>
<evidence type="ECO:0000256" key="1">
    <source>
        <dbReference type="SAM" id="Phobius"/>
    </source>
</evidence>
<dbReference type="RefSeq" id="XP_046072037.1">
    <property type="nucleotide sequence ID" value="XM_046216113.1"/>
</dbReference>